<dbReference type="GO" id="GO:0016020">
    <property type="term" value="C:membrane"/>
    <property type="evidence" value="ECO:0007669"/>
    <property type="project" value="UniProtKB-SubCell"/>
</dbReference>
<dbReference type="KEGG" id="ehx:EMIHUDRAFT_114959"/>
<evidence type="ECO:0000256" key="3">
    <source>
        <dbReference type="ARBA" id="ARBA00022989"/>
    </source>
</evidence>
<accession>A0A0D3JTI3</accession>
<dbReference type="RefSeq" id="XP_005779247.1">
    <property type="nucleotide sequence ID" value="XM_005779190.1"/>
</dbReference>
<feature type="signal peptide" evidence="6">
    <location>
        <begin position="1"/>
        <end position="16"/>
    </location>
</feature>
<dbReference type="GeneID" id="17272364"/>
<evidence type="ECO:0000313" key="8">
    <source>
        <dbReference type="Proteomes" id="UP000013827"/>
    </source>
</evidence>
<comment type="subcellular location">
    <subcellularLocation>
        <location evidence="1">Membrane</location>
        <topology evidence="1">Multi-pass membrane protein</topology>
    </subcellularLocation>
</comment>
<evidence type="ECO:0000256" key="2">
    <source>
        <dbReference type="ARBA" id="ARBA00022692"/>
    </source>
</evidence>
<organism evidence="7 8">
    <name type="scientific">Emiliania huxleyi (strain CCMP1516)</name>
    <dbReference type="NCBI Taxonomy" id="280463"/>
    <lineage>
        <taxon>Eukaryota</taxon>
        <taxon>Haptista</taxon>
        <taxon>Haptophyta</taxon>
        <taxon>Prymnesiophyceae</taxon>
        <taxon>Isochrysidales</taxon>
        <taxon>Noelaerhabdaceae</taxon>
        <taxon>Emiliania</taxon>
    </lineage>
</organism>
<dbReference type="HOGENOM" id="CLU_635270_0_0_1"/>
<evidence type="ECO:0000256" key="6">
    <source>
        <dbReference type="SAM" id="SignalP"/>
    </source>
</evidence>
<evidence type="ECO:0008006" key="9">
    <source>
        <dbReference type="Google" id="ProtNLM"/>
    </source>
</evidence>
<evidence type="ECO:0000313" key="7">
    <source>
        <dbReference type="EnsemblProtists" id="EOD26818"/>
    </source>
</evidence>
<dbReference type="OMA" id="IRYAYAC"/>
<reference evidence="8" key="1">
    <citation type="journal article" date="2013" name="Nature">
        <title>Pan genome of the phytoplankton Emiliania underpins its global distribution.</title>
        <authorList>
            <person name="Read B.A."/>
            <person name="Kegel J."/>
            <person name="Klute M.J."/>
            <person name="Kuo A."/>
            <person name="Lefebvre S.C."/>
            <person name="Maumus F."/>
            <person name="Mayer C."/>
            <person name="Miller J."/>
            <person name="Monier A."/>
            <person name="Salamov A."/>
            <person name="Young J."/>
            <person name="Aguilar M."/>
            <person name="Claverie J.M."/>
            <person name="Frickenhaus S."/>
            <person name="Gonzalez K."/>
            <person name="Herman E.K."/>
            <person name="Lin Y.C."/>
            <person name="Napier J."/>
            <person name="Ogata H."/>
            <person name="Sarno A.F."/>
            <person name="Shmutz J."/>
            <person name="Schroeder D."/>
            <person name="de Vargas C."/>
            <person name="Verret F."/>
            <person name="von Dassow P."/>
            <person name="Valentin K."/>
            <person name="Van de Peer Y."/>
            <person name="Wheeler G."/>
            <person name="Dacks J.B."/>
            <person name="Delwiche C.F."/>
            <person name="Dyhrman S.T."/>
            <person name="Glockner G."/>
            <person name="John U."/>
            <person name="Richards T."/>
            <person name="Worden A.Z."/>
            <person name="Zhang X."/>
            <person name="Grigoriev I.V."/>
            <person name="Allen A.E."/>
            <person name="Bidle K."/>
            <person name="Borodovsky M."/>
            <person name="Bowler C."/>
            <person name="Brownlee C."/>
            <person name="Cock J.M."/>
            <person name="Elias M."/>
            <person name="Gladyshev V.N."/>
            <person name="Groth M."/>
            <person name="Guda C."/>
            <person name="Hadaegh A."/>
            <person name="Iglesias-Rodriguez M.D."/>
            <person name="Jenkins J."/>
            <person name="Jones B.M."/>
            <person name="Lawson T."/>
            <person name="Leese F."/>
            <person name="Lindquist E."/>
            <person name="Lobanov A."/>
            <person name="Lomsadze A."/>
            <person name="Malik S.B."/>
            <person name="Marsh M.E."/>
            <person name="Mackinder L."/>
            <person name="Mock T."/>
            <person name="Mueller-Roeber B."/>
            <person name="Pagarete A."/>
            <person name="Parker M."/>
            <person name="Probert I."/>
            <person name="Quesneville H."/>
            <person name="Raines C."/>
            <person name="Rensing S.A."/>
            <person name="Riano-Pachon D.M."/>
            <person name="Richier S."/>
            <person name="Rokitta S."/>
            <person name="Shiraiwa Y."/>
            <person name="Soanes D.M."/>
            <person name="van der Giezen M."/>
            <person name="Wahlund T.M."/>
            <person name="Williams B."/>
            <person name="Wilson W."/>
            <person name="Wolfe G."/>
            <person name="Wurch L.L."/>
        </authorList>
    </citation>
    <scope>NUCLEOTIDE SEQUENCE</scope>
</reference>
<dbReference type="PaxDb" id="2903-EOD26818"/>
<keyword evidence="4 5" id="KW-0472">Membrane</keyword>
<dbReference type="Pfam" id="PF07690">
    <property type="entry name" value="MFS_1"/>
    <property type="match status" value="1"/>
</dbReference>
<dbReference type="GO" id="GO:0022857">
    <property type="term" value="F:transmembrane transporter activity"/>
    <property type="evidence" value="ECO:0007669"/>
    <property type="project" value="InterPro"/>
</dbReference>
<dbReference type="InterPro" id="IPR011701">
    <property type="entry name" value="MFS"/>
</dbReference>
<evidence type="ECO:0000256" key="1">
    <source>
        <dbReference type="ARBA" id="ARBA00004141"/>
    </source>
</evidence>
<dbReference type="PANTHER" id="PTHR23507">
    <property type="entry name" value="ZGC:174356"/>
    <property type="match status" value="1"/>
</dbReference>
<feature type="transmembrane region" description="Helical" evidence="5">
    <location>
        <begin position="369"/>
        <end position="388"/>
    </location>
</feature>
<keyword evidence="3 5" id="KW-1133">Transmembrane helix</keyword>
<proteinExistence type="predicted"/>
<sequence length="432" mass="44444">MWLLCLTAGLQSACFGVIGTALPPALRSSGLSPREVAQLLGQLGSASALAEVLLSGGFGKLADAIGRKPILLAAPAMTAIARSTVICSPTLPTLIAARVASTLAVPVYWLAYQALMADCFGHNATQLAVVGSRIQAAMGLGYAVSSLVGGPLAQRDIRYAYACSCTLGAAVLGCVAFGFRETLAEARRVRFAWRGSSPLSSLALFRRGLLSAKLNLVVVCQSLTNGMGDLWQVLARELRGWGAAQCGRYAAAAGFASMLGTLLTGPSIRRLGARGHTAASTGASACASLLLGRATSDPIAFGAIVPLALGAGKGQATSARITNLGERLGDPEPSAQRALPPDSARTLRLGEELGVPQGQLAAERNTLNAVIKVIAPSLYAWLFAFGSARGVLGLPFYSTALLLCVSAAVALSIPEERWTNSSPQGVAREGGR</sequence>
<dbReference type="AlphaFoldDB" id="A0A0D3JTI3"/>
<dbReference type="EnsemblProtists" id="EOD26818">
    <property type="protein sequence ID" value="EOD26818"/>
    <property type="gene ID" value="EMIHUDRAFT_114959"/>
</dbReference>
<dbReference type="SUPFAM" id="SSF103473">
    <property type="entry name" value="MFS general substrate transporter"/>
    <property type="match status" value="1"/>
</dbReference>
<feature type="transmembrane region" description="Helical" evidence="5">
    <location>
        <begin position="394"/>
        <end position="413"/>
    </location>
</feature>
<dbReference type="Proteomes" id="UP000013827">
    <property type="component" value="Unassembled WGS sequence"/>
</dbReference>
<evidence type="ECO:0000256" key="4">
    <source>
        <dbReference type="ARBA" id="ARBA00023136"/>
    </source>
</evidence>
<dbReference type="Gene3D" id="1.20.1250.20">
    <property type="entry name" value="MFS general substrate transporter like domains"/>
    <property type="match status" value="2"/>
</dbReference>
<feature type="transmembrane region" description="Helical" evidence="5">
    <location>
        <begin position="159"/>
        <end position="179"/>
    </location>
</feature>
<feature type="chain" id="PRO_5044291559" description="Major facilitator superfamily (MFS) profile domain-containing protein" evidence="6">
    <location>
        <begin position="17"/>
        <end position="432"/>
    </location>
</feature>
<keyword evidence="8" id="KW-1185">Reference proteome</keyword>
<dbReference type="eggNOG" id="ENOG502SVQX">
    <property type="taxonomic scope" value="Eukaryota"/>
</dbReference>
<keyword evidence="6" id="KW-0732">Signal</keyword>
<dbReference type="InterPro" id="IPR036259">
    <property type="entry name" value="MFS_trans_sf"/>
</dbReference>
<evidence type="ECO:0000256" key="5">
    <source>
        <dbReference type="SAM" id="Phobius"/>
    </source>
</evidence>
<dbReference type="PANTHER" id="PTHR23507:SF1">
    <property type="entry name" value="FI18259P1-RELATED"/>
    <property type="match status" value="1"/>
</dbReference>
<reference evidence="7" key="2">
    <citation type="submission" date="2024-10" db="UniProtKB">
        <authorList>
            <consortium name="EnsemblProtists"/>
        </authorList>
    </citation>
    <scope>IDENTIFICATION</scope>
</reference>
<name>A0A0D3JTI3_EMIH1</name>
<protein>
    <recommendedName>
        <fullName evidence="9">Major facilitator superfamily (MFS) profile domain-containing protein</fullName>
    </recommendedName>
</protein>
<keyword evidence="2 5" id="KW-0812">Transmembrane</keyword>